<evidence type="ECO:0000313" key="3">
    <source>
        <dbReference type="Proteomes" id="UP000294927"/>
    </source>
</evidence>
<dbReference type="EMBL" id="SOCP01000018">
    <property type="protein sequence ID" value="TDV42210.1"/>
    <property type="molecule type" value="Genomic_DNA"/>
</dbReference>
<organism evidence="2 3">
    <name type="scientific">Actinophytocola oryzae</name>
    <dbReference type="NCBI Taxonomy" id="502181"/>
    <lineage>
        <taxon>Bacteria</taxon>
        <taxon>Bacillati</taxon>
        <taxon>Actinomycetota</taxon>
        <taxon>Actinomycetes</taxon>
        <taxon>Pseudonocardiales</taxon>
        <taxon>Pseudonocardiaceae</taxon>
    </lineage>
</organism>
<dbReference type="PANTHER" id="PTHR23074:SF83">
    <property type="entry name" value="VACUOLAR PROTEIN SORTING-ASSOCIATED PROTEIN 4A"/>
    <property type="match status" value="1"/>
</dbReference>
<comment type="caution">
    <text evidence="2">The sequence shown here is derived from an EMBL/GenBank/DDBJ whole genome shotgun (WGS) entry which is preliminary data.</text>
</comment>
<keyword evidence="3" id="KW-1185">Reference proteome</keyword>
<dbReference type="CDD" id="cd19481">
    <property type="entry name" value="RecA-like_protease"/>
    <property type="match status" value="1"/>
</dbReference>
<dbReference type="Proteomes" id="UP000294927">
    <property type="component" value="Unassembled WGS sequence"/>
</dbReference>
<dbReference type="SMART" id="SM00382">
    <property type="entry name" value="AAA"/>
    <property type="match status" value="1"/>
</dbReference>
<feature type="domain" description="AAA+ ATPase" evidence="1">
    <location>
        <begin position="125"/>
        <end position="257"/>
    </location>
</feature>
<dbReference type="PANTHER" id="PTHR23074">
    <property type="entry name" value="AAA DOMAIN-CONTAINING"/>
    <property type="match status" value="1"/>
</dbReference>
<sequence>MVATADQVKALVKSHAEGDDRRFYSVALQVAAGAARSGQNRFAQDLRDLVDTLRERSAHVETAGGIARLVPVVQPRGELAQLLTVTYPQPVLAEMALNDAVRARLARVLLEQRRGDTLRSHGFQPMRRLLLTGPPGTGKTMSAHMLAGELRLPLFSIRLDGLITKFMGETAAKLRLIFDELSETRGVYLFDEVDALAGERAAANDVGEIRRVLNSFLQFLELDTSASVVVAATNHPQLLDRAMFRRFDTVIDYPLPNPDVVRTVIRNRLASVRTARLSWARIDAAAAGLSHGEVATAAEVAAKDAILSGDGEVTTATLCESLQERRVHQGL</sequence>
<name>A0A4R7V097_9PSEU</name>
<dbReference type="GO" id="GO:0016887">
    <property type="term" value="F:ATP hydrolysis activity"/>
    <property type="evidence" value="ECO:0007669"/>
    <property type="project" value="InterPro"/>
</dbReference>
<dbReference type="InterPro" id="IPR027417">
    <property type="entry name" value="P-loop_NTPase"/>
</dbReference>
<gene>
    <name evidence="2" type="ORF">CLV71_11880</name>
</gene>
<dbReference type="InterPro" id="IPR050304">
    <property type="entry name" value="MT-severing_AAA_ATPase"/>
</dbReference>
<dbReference type="Pfam" id="PF00004">
    <property type="entry name" value="AAA"/>
    <property type="match status" value="1"/>
</dbReference>
<accession>A0A4R7V097</accession>
<evidence type="ECO:0000259" key="1">
    <source>
        <dbReference type="SMART" id="SM00382"/>
    </source>
</evidence>
<dbReference type="InterPro" id="IPR003959">
    <property type="entry name" value="ATPase_AAA_core"/>
</dbReference>
<reference evidence="2 3" key="1">
    <citation type="submission" date="2019-03" db="EMBL/GenBank/DDBJ databases">
        <title>Genomic Encyclopedia of Archaeal and Bacterial Type Strains, Phase II (KMG-II): from individual species to whole genera.</title>
        <authorList>
            <person name="Goeker M."/>
        </authorList>
    </citation>
    <scope>NUCLEOTIDE SEQUENCE [LARGE SCALE GENOMIC DNA]</scope>
    <source>
        <strain evidence="2 3">DSM 45499</strain>
    </source>
</reference>
<protein>
    <submittedName>
        <fullName evidence="2">ATPase family protein associated with various cellular activities (AAA)</fullName>
    </submittedName>
</protein>
<dbReference type="SUPFAM" id="SSF52540">
    <property type="entry name" value="P-loop containing nucleoside triphosphate hydrolases"/>
    <property type="match status" value="1"/>
</dbReference>
<dbReference type="AlphaFoldDB" id="A0A4R7V097"/>
<dbReference type="Gene3D" id="3.40.50.300">
    <property type="entry name" value="P-loop containing nucleotide triphosphate hydrolases"/>
    <property type="match status" value="1"/>
</dbReference>
<evidence type="ECO:0000313" key="2">
    <source>
        <dbReference type="EMBL" id="TDV42210.1"/>
    </source>
</evidence>
<dbReference type="InterPro" id="IPR003593">
    <property type="entry name" value="AAA+_ATPase"/>
</dbReference>
<proteinExistence type="predicted"/>
<dbReference type="GO" id="GO:0005524">
    <property type="term" value="F:ATP binding"/>
    <property type="evidence" value="ECO:0007669"/>
    <property type="project" value="InterPro"/>
</dbReference>